<evidence type="ECO:0000313" key="2">
    <source>
        <dbReference type="EMBL" id="TRM61504.1"/>
    </source>
</evidence>
<feature type="compositionally biased region" description="Polar residues" evidence="1">
    <location>
        <begin position="552"/>
        <end position="568"/>
    </location>
</feature>
<reference evidence="2 3" key="1">
    <citation type="journal article" date="2019" name="New Phytol.">
        <title>Comparative genomics reveals unique wood-decay strategies and fruiting body development in the Schizophyllaceae.</title>
        <authorList>
            <person name="Almasi E."/>
            <person name="Sahu N."/>
            <person name="Krizsan K."/>
            <person name="Balint B."/>
            <person name="Kovacs G.M."/>
            <person name="Kiss B."/>
            <person name="Cseklye J."/>
            <person name="Drula E."/>
            <person name="Henrissat B."/>
            <person name="Nagy I."/>
            <person name="Chovatia M."/>
            <person name="Adam C."/>
            <person name="LaButti K."/>
            <person name="Lipzen A."/>
            <person name="Riley R."/>
            <person name="Grigoriev I.V."/>
            <person name="Nagy L.G."/>
        </authorList>
    </citation>
    <scope>NUCLEOTIDE SEQUENCE [LARGE SCALE GENOMIC DNA]</scope>
    <source>
        <strain evidence="2 3">NL-1724</strain>
    </source>
</reference>
<name>A0A550C9N6_9AGAR</name>
<feature type="compositionally biased region" description="Basic and acidic residues" evidence="1">
    <location>
        <begin position="400"/>
        <end position="414"/>
    </location>
</feature>
<dbReference type="AlphaFoldDB" id="A0A550C9N6"/>
<feature type="compositionally biased region" description="Low complexity" evidence="1">
    <location>
        <begin position="375"/>
        <end position="384"/>
    </location>
</feature>
<proteinExistence type="predicted"/>
<feature type="region of interest" description="Disordered" evidence="1">
    <location>
        <begin position="191"/>
        <end position="210"/>
    </location>
</feature>
<feature type="compositionally biased region" description="Acidic residues" evidence="1">
    <location>
        <begin position="76"/>
        <end position="85"/>
    </location>
</feature>
<dbReference type="Proteomes" id="UP000320762">
    <property type="component" value="Unassembled WGS sequence"/>
</dbReference>
<organism evidence="2 3">
    <name type="scientific">Schizophyllum amplum</name>
    <dbReference type="NCBI Taxonomy" id="97359"/>
    <lineage>
        <taxon>Eukaryota</taxon>
        <taxon>Fungi</taxon>
        <taxon>Dikarya</taxon>
        <taxon>Basidiomycota</taxon>
        <taxon>Agaricomycotina</taxon>
        <taxon>Agaricomycetes</taxon>
        <taxon>Agaricomycetidae</taxon>
        <taxon>Agaricales</taxon>
        <taxon>Schizophyllaceae</taxon>
        <taxon>Schizophyllum</taxon>
    </lineage>
</organism>
<evidence type="ECO:0000256" key="1">
    <source>
        <dbReference type="SAM" id="MobiDB-lite"/>
    </source>
</evidence>
<feature type="compositionally biased region" description="Polar residues" evidence="1">
    <location>
        <begin position="707"/>
        <end position="727"/>
    </location>
</feature>
<comment type="caution">
    <text evidence="2">The sequence shown here is derived from an EMBL/GenBank/DDBJ whole genome shotgun (WGS) entry which is preliminary data.</text>
</comment>
<feature type="compositionally biased region" description="Basic and acidic residues" evidence="1">
    <location>
        <begin position="326"/>
        <end position="340"/>
    </location>
</feature>
<dbReference type="EMBL" id="VDMD01000016">
    <property type="protein sequence ID" value="TRM61504.1"/>
    <property type="molecule type" value="Genomic_DNA"/>
</dbReference>
<feature type="compositionally biased region" description="Low complexity" evidence="1">
    <location>
        <begin position="347"/>
        <end position="362"/>
    </location>
</feature>
<feature type="compositionally biased region" description="Polar residues" evidence="1">
    <location>
        <begin position="652"/>
        <end position="663"/>
    </location>
</feature>
<dbReference type="OrthoDB" id="2526154at2759"/>
<dbReference type="STRING" id="97359.A0A550C9N6"/>
<feature type="compositionally biased region" description="Basic and acidic residues" evidence="1">
    <location>
        <begin position="63"/>
        <end position="72"/>
    </location>
</feature>
<protein>
    <submittedName>
        <fullName evidence="2">Uncharacterized protein</fullName>
    </submittedName>
</protein>
<feature type="compositionally biased region" description="Pro residues" evidence="1">
    <location>
        <begin position="231"/>
        <end position="245"/>
    </location>
</feature>
<accession>A0A550C9N6</accession>
<feature type="compositionally biased region" description="Basic and acidic residues" evidence="1">
    <location>
        <begin position="22"/>
        <end position="36"/>
    </location>
</feature>
<keyword evidence="3" id="KW-1185">Reference proteome</keyword>
<feature type="compositionally biased region" description="Polar residues" evidence="1">
    <location>
        <begin position="508"/>
        <end position="520"/>
    </location>
</feature>
<feature type="region of interest" description="Disordered" evidence="1">
    <location>
        <begin position="63"/>
        <end position="128"/>
    </location>
</feature>
<feature type="compositionally biased region" description="Pro residues" evidence="1">
    <location>
        <begin position="664"/>
        <end position="675"/>
    </location>
</feature>
<feature type="region of interest" description="Disordered" evidence="1">
    <location>
        <begin position="22"/>
        <end position="44"/>
    </location>
</feature>
<feature type="region of interest" description="Disordered" evidence="1">
    <location>
        <begin position="223"/>
        <end position="752"/>
    </location>
</feature>
<feature type="compositionally biased region" description="Pro residues" evidence="1">
    <location>
        <begin position="610"/>
        <end position="622"/>
    </location>
</feature>
<feature type="compositionally biased region" description="Polar residues" evidence="1">
    <location>
        <begin position="424"/>
        <end position="433"/>
    </location>
</feature>
<evidence type="ECO:0000313" key="3">
    <source>
        <dbReference type="Proteomes" id="UP000320762"/>
    </source>
</evidence>
<feature type="compositionally biased region" description="Low complexity" evidence="1">
    <location>
        <begin position="486"/>
        <end position="507"/>
    </location>
</feature>
<feature type="compositionally biased region" description="Basic residues" evidence="1">
    <location>
        <begin position="461"/>
        <end position="470"/>
    </location>
</feature>
<gene>
    <name evidence="2" type="ORF">BD626DRAFT_78851</name>
</gene>
<sequence length="752" mass="80636">MEFDDFYEQLWAPRAGMSVLTERRRAEEEGQRRVADQEDEARNEELRTQLEQMRQQLKDALEAQQRAEERAGEMAGEYEVDEEGGEGMSLKPGLGRKGAPQPLHLIGTAFGALGPPSSASSEGRKSVQLSYLDDEEGRRRVGVVFDEIVDIGLEASGDFEESDDDDPYDRRKSQIMMKAKLDEIERTLNQLSPAKFKHDEDLPYSPSFSHTASLSPSMIPGVPKYNRDVFPPTPKLGPQMDPPASPRSTDSSWPAVPFSALASPATSTFGSPKLPDNARLGSPEASQGGLPTLAVNGVSTSAPPGFGEVRGNGGDVSAETVKRRKMLEEHESTFTGKRPESSASNVSMQRPQSHRSQSSSSSGYYPAPPKRNDDSPIIPLSPDPFGRSDFSGPGSTYWENPEKGKVLVSIDERIAGGNGGDPEVNSSRFSADSLNGDEKPAPAASASSGNSQRSTIMSVKGIRKLWRKSNKASVSQGVPPVPTQPVAVGRTSSASASSTGRVSPSGSLGRTPSAGASSVLSQPNSRSPTPSRPERPSQELVDLPDPAHQQLGRYSSASSRPSMEQRPSTDGLAPPMAKMMAGNQRQVDMRFDQESPYPTVVPRSRQPSNAMPPPSMQHPSPPSGDEQQGARRSILKSKGGGSISEDKRQRRPSVTSIRASLMNSPPPESIPPSPKLPEHFMPHMRSGSTASKTHNRAESGAHARTLSGATSRSGVSIASRSRMTTPTIDEAMERSGGEQPKSSIDSAKGNVL</sequence>